<sequence length="52" mass="5775">MGKKENGPETRPPRRSDGDPGKDLAGTKMGKEEWCEMDIISLLEEVAEEKGK</sequence>
<dbReference type="EMBL" id="BGPR01035614">
    <property type="protein sequence ID" value="GBO10546.1"/>
    <property type="molecule type" value="Genomic_DNA"/>
</dbReference>
<name>A0A4Y2UG06_ARAVE</name>
<keyword evidence="3" id="KW-1185">Reference proteome</keyword>
<dbReference type="Proteomes" id="UP000499080">
    <property type="component" value="Unassembled WGS sequence"/>
</dbReference>
<evidence type="ECO:0000313" key="2">
    <source>
        <dbReference type="EMBL" id="GBO10546.1"/>
    </source>
</evidence>
<proteinExistence type="predicted"/>
<reference evidence="2 3" key="1">
    <citation type="journal article" date="2019" name="Sci. Rep.">
        <title>Orb-weaving spider Araneus ventricosus genome elucidates the spidroin gene catalogue.</title>
        <authorList>
            <person name="Kono N."/>
            <person name="Nakamura H."/>
            <person name="Ohtoshi R."/>
            <person name="Moran D.A.P."/>
            <person name="Shinohara A."/>
            <person name="Yoshida Y."/>
            <person name="Fujiwara M."/>
            <person name="Mori M."/>
            <person name="Tomita M."/>
            <person name="Arakawa K."/>
        </authorList>
    </citation>
    <scope>NUCLEOTIDE SEQUENCE [LARGE SCALE GENOMIC DNA]</scope>
</reference>
<gene>
    <name evidence="2" type="ORF">AVEN_242724_1</name>
</gene>
<comment type="caution">
    <text evidence="2">The sequence shown here is derived from an EMBL/GenBank/DDBJ whole genome shotgun (WGS) entry which is preliminary data.</text>
</comment>
<dbReference type="AlphaFoldDB" id="A0A4Y2UG06"/>
<evidence type="ECO:0000313" key="3">
    <source>
        <dbReference type="Proteomes" id="UP000499080"/>
    </source>
</evidence>
<accession>A0A4Y2UG06</accession>
<evidence type="ECO:0000256" key="1">
    <source>
        <dbReference type="SAM" id="MobiDB-lite"/>
    </source>
</evidence>
<feature type="non-terminal residue" evidence="2">
    <location>
        <position position="52"/>
    </location>
</feature>
<organism evidence="2 3">
    <name type="scientific">Araneus ventricosus</name>
    <name type="common">Orbweaver spider</name>
    <name type="synonym">Epeira ventricosa</name>
    <dbReference type="NCBI Taxonomy" id="182803"/>
    <lineage>
        <taxon>Eukaryota</taxon>
        <taxon>Metazoa</taxon>
        <taxon>Ecdysozoa</taxon>
        <taxon>Arthropoda</taxon>
        <taxon>Chelicerata</taxon>
        <taxon>Arachnida</taxon>
        <taxon>Araneae</taxon>
        <taxon>Araneomorphae</taxon>
        <taxon>Entelegynae</taxon>
        <taxon>Araneoidea</taxon>
        <taxon>Araneidae</taxon>
        <taxon>Araneus</taxon>
    </lineage>
</organism>
<protein>
    <submittedName>
        <fullName evidence="2">Uncharacterized protein</fullName>
    </submittedName>
</protein>
<feature type="region of interest" description="Disordered" evidence="1">
    <location>
        <begin position="1"/>
        <end position="31"/>
    </location>
</feature>
<feature type="compositionally biased region" description="Basic and acidic residues" evidence="1">
    <location>
        <begin position="1"/>
        <end position="22"/>
    </location>
</feature>